<sequence length="145" mass="16160">MQVLRFGAIVSQLRHIIVMFAVMLLVLQHAAAFDVHRRFMIDPASADGDLASAKRNWNNAAVGLWGKRSAGPVFPGDEDGRLVVKRPQEGWTKLNSLWGKRSSWQTANGLWGKRSGPPSKRFDTGLGEYKRFDAGLGTAELYENY</sequence>
<reference evidence="1" key="1">
    <citation type="journal article" date="2013" name="Genetics">
        <title>The draft genome and transcriptome of Panagrellus redivivus are shaped by the harsh demands of a free-living lifestyle.</title>
        <authorList>
            <person name="Srinivasan J."/>
            <person name="Dillman A.R."/>
            <person name="Macchietto M.G."/>
            <person name="Heikkinen L."/>
            <person name="Lakso M."/>
            <person name="Fracchia K.M."/>
            <person name="Antoshechkin I."/>
            <person name="Mortazavi A."/>
            <person name="Wong G."/>
            <person name="Sternberg P.W."/>
        </authorList>
    </citation>
    <scope>NUCLEOTIDE SEQUENCE [LARGE SCALE GENOMIC DNA]</scope>
    <source>
        <strain evidence="1">MT8872</strain>
    </source>
</reference>
<organism evidence="1 2">
    <name type="scientific">Panagrellus redivivus</name>
    <name type="common">Microworm</name>
    <dbReference type="NCBI Taxonomy" id="6233"/>
    <lineage>
        <taxon>Eukaryota</taxon>
        <taxon>Metazoa</taxon>
        <taxon>Ecdysozoa</taxon>
        <taxon>Nematoda</taxon>
        <taxon>Chromadorea</taxon>
        <taxon>Rhabditida</taxon>
        <taxon>Tylenchina</taxon>
        <taxon>Panagrolaimomorpha</taxon>
        <taxon>Panagrolaimoidea</taxon>
        <taxon>Panagrolaimidae</taxon>
        <taxon>Panagrellus</taxon>
    </lineage>
</organism>
<keyword evidence="1" id="KW-1185">Reference proteome</keyword>
<dbReference type="WBParaSite" id="Pan_g17375.t1">
    <property type="protein sequence ID" value="Pan_g17375.t1"/>
    <property type="gene ID" value="Pan_g17375"/>
</dbReference>
<evidence type="ECO:0000313" key="1">
    <source>
        <dbReference type="Proteomes" id="UP000492821"/>
    </source>
</evidence>
<dbReference type="AlphaFoldDB" id="A0A7E4V8G0"/>
<reference evidence="2" key="2">
    <citation type="submission" date="2020-10" db="UniProtKB">
        <authorList>
            <consortium name="WormBaseParasite"/>
        </authorList>
    </citation>
    <scope>IDENTIFICATION</scope>
</reference>
<proteinExistence type="predicted"/>
<evidence type="ECO:0000313" key="2">
    <source>
        <dbReference type="WBParaSite" id="Pan_g17375.t1"/>
    </source>
</evidence>
<name>A0A7E4V8G0_PANRE</name>
<protein>
    <submittedName>
        <fullName evidence="2">Attacin_C domain-containing protein</fullName>
    </submittedName>
</protein>
<dbReference type="Proteomes" id="UP000492821">
    <property type="component" value="Unassembled WGS sequence"/>
</dbReference>
<accession>A0A7E4V8G0</accession>